<gene>
    <name evidence="3" type="ORF">PHSY_002296</name>
</gene>
<feature type="transmembrane region" description="Helical" evidence="2">
    <location>
        <begin position="78"/>
        <end position="98"/>
    </location>
</feature>
<feature type="region of interest" description="Disordered" evidence="1">
    <location>
        <begin position="826"/>
        <end position="865"/>
    </location>
</feature>
<evidence type="ECO:0000256" key="2">
    <source>
        <dbReference type="SAM" id="Phobius"/>
    </source>
</evidence>
<feature type="region of interest" description="Disordered" evidence="1">
    <location>
        <begin position="664"/>
        <end position="684"/>
    </location>
</feature>
<keyword evidence="2" id="KW-0472">Membrane</keyword>
<feature type="compositionally biased region" description="Basic and acidic residues" evidence="1">
    <location>
        <begin position="304"/>
        <end position="314"/>
    </location>
</feature>
<keyword evidence="4" id="KW-1185">Reference proteome</keyword>
<feature type="region of interest" description="Disordered" evidence="1">
    <location>
        <begin position="397"/>
        <end position="452"/>
    </location>
</feature>
<feature type="region of interest" description="Disordered" evidence="1">
    <location>
        <begin position="106"/>
        <end position="129"/>
    </location>
</feature>
<proteinExistence type="predicted"/>
<dbReference type="Proteomes" id="UP000014071">
    <property type="component" value="Unassembled WGS sequence"/>
</dbReference>
<sequence length="889" mass="97711">MGDAWVGKGYVRVDSPMGDDVSRSATHDLLLERKAYDSDRRVEKRSFEGMWCAGGLALLWIPIALSTVAVVSSKAQTYILLASFCVPAWMQLVHLFLARRVNRLRRQQPSEARPPHQPTDTSTSPSAFSAASSAVIVNPTLRPRRPHYRSYSFPLVSQLNGYRTSYLSDNSRARSVPYLSQHWTAGKVSGDRVVAPRSSFVRGLSLMFHPRPKLEVLPVRGRSAGDGGMRRQGVMSRLDVSGVERCAGTMDSERACFVEASAPSLELQQRESEGQLLESSAGMTDVVLDLDETPGSPRLPPQPLRDHVELESPTKRPPVQDLSNRSESHSARSPGFSDDPSIMGNSSTSRLFSEILHMVRAPVHSNSSPQNLNRTPSEHRYNLINSSQLSLYATANESTSIPQQPDVSPPTSLSRNPSSSSTVSLSSISSRIRTSLRRQPSTSSSSSSPRIKKIRSRTFASAFGIELNLLNRGSVEGSPSTISEGGTVGSLMDSPSRAPLGYKAPGEMEWIMHRRQTSRADSIVDLREEVEEVISCAEESCDSQHHDDEELREEGGVDLADMTFNDDVWDRHALDTDDEIDSSMAVGEDDLMGFEPRRVVARPPFLDTVTEEPEDVEVEEVGECIGEGGGGVAKLLREHEMMFPHKTLSRIEEVTELTTRSSRMMLDSSGSAGSRRAGNIDGDGEREIRLGLPLSLGCEMDENDARNGFGSVEEIEDDDVDADADEPGKGGSERILPFVTPRSTIRRRAAAARLAPPTPTRKFFATSPTSSKVTPLISPSPRSKTTRLSQLGLDQGIWSSSPPRLPLNNALDHSFELVSPPARADFYPNSHSPRRHLRKHSTTSPPAKKVLHKASSSQKRRKSRLKGVAVMIARHRFTVVDEDDSLVRQ</sequence>
<evidence type="ECO:0000313" key="3">
    <source>
        <dbReference type="EMBL" id="GAC94723.1"/>
    </source>
</evidence>
<reference evidence="4" key="1">
    <citation type="journal article" date="2013" name="Genome Announc.">
        <title>Draft genome sequence of the basidiomycetous yeast-like fungus Pseudozyma hubeiensis SY62, which produces an abundant amount of the biosurfactant mannosylerythritol lipids.</title>
        <authorList>
            <person name="Konishi M."/>
            <person name="Hatada Y."/>
            <person name="Horiuchi J."/>
        </authorList>
    </citation>
    <scope>NUCLEOTIDE SEQUENCE [LARGE SCALE GENOMIC DNA]</scope>
    <source>
        <strain evidence="4">SY62</strain>
    </source>
</reference>
<dbReference type="AlphaFoldDB" id="R9P0J3"/>
<feature type="transmembrane region" description="Helical" evidence="2">
    <location>
        <begin position="50"/>
        <end position="72"/>
    </location>
</feature>
<accession>R9P0J3</accession>
<feature type="region of interest" description="Disordered" evidence="1">
    <location>
        <begin position="751"/>
        <end position="785"/>
    </location>
</feature>
<dbReference type="OrthoDB" id="2554192at2759"/>
<feature type="region of interest" description="Disordered" evidence="1">
    <location>
        <begin position="475"/>
        <end position="496"/>
    </location>
</feature>
<evidence type="ECO:0000313" key="4">
    <source>
        <dbReference type="Proteomes" id="UP000014071"/>
    </source>
</evidence>
<keyword evidence="2" id="KW-0812">Transmembrane</keyword>
<name>R9P0J3_PSEHS</name>
<protein>
    <submittedName>
        <fullName evidence="3">Actin-related protein</fullName>
    </submittedName>
</protein>
<feature type="compositionally biased region" description="Low complexity" evidence="1">
    <location>
        <begin position="409"/>
        <end position="449"/>
    </location>
</feature>
<keyword evidence="2" id="KW-1133">Transmembrane helix</keyword>
<dbReference type="GeneID" id="24107589"/>
<feature type="compositionally biased region" description="Basic residues" evidence="1">
    <location>
        <begin position="832"/>
        <end position="841"/>
    </location>
</feature>
<feature type="region of interest" description="Disordered" evidence="1">
    <location>
        <begin position="288"/>
        <end position="347"/>
    </location>
</feature>
<dbReference type="HOGENOM" id="CLU_324685_0_0_1"/>
<dbReference type="RefSeq" id="XP_012188310.1">
    <property type="nucleotide sequence ID" value="XM_012332920.1"/>
</dbReference>
<evidence type="ECO:0000256" key="1">
    <source>
        <dbReference type="SAM" id="MobiDB-lite"/>
    </source>
</evidence>
<feature type="compositionally biased region" description="Polar residues" evidence="1">
    <location>
        <begin position="397"/>
        <end position="406"/>
    </location>
</feature>
<feature type="compositionally biased region" description="Low complexity" evidence="1">
    <location>
        <begin position="668"/>
        <end position="677"/>
    </location>
</feature>
<dbReference type="eggNOG" id="ENOG502R337">
    <property type="taxonomic scope" value="Eukaryota"/>
</dbReference>
<organism evidence="3 4">
    <name type="scientific">Pseudozyma hubeiensis (strain SY62)</name>
    <name type="common">Yeast</name>
    <dbReference type="NCBI Taxonomy" id="1305764"/>
    <lineage>
        <taxon>Eukaryota</taxon>
        <taxon>Fungi</taxon>
        <taxon>Dikarya</taxon>
        <taxon>Basidiomycota</taxon>
        <taxon>Ustilaginomycotina</taxon>
        <taxon>Ustilaginomycetes</taxon>
        <taxon>Ustilaginales</taxon>
        <taxon>Ustilaginaceae</taxon>
        <taxon>Pseudozyma</taxon>
    </lineage>
</organism>
<dbReference type="EMBL" id="DF238785">
    <property type="protein sequence ID" value="GAC94723.1"/>
    <property type="molecule type" value="Genomic_DNA"/>
</dbReference>